<evidence type="ECO:0000256" key="1">
    <source>
        <dbReference type="ARBA" id="ARBA00004430"/>
    </source>
</evidence>
<comment type="subcellular location">
    <subcellularLocation>
        <location evidence="1">Cytoplasm</location>
        <location evidence="1">Cytoskeleton</location>
        <location evidence="1">Cilium axoneme</location>
    </subcellularLocation>
</comment>
<dbReference type="Pfam" id="PF13855">
    <property type="entry name" value="LRR_8"/>
    <property type="match status" value="1"/>
</dbReference>
<evidence type="ECO:0000313" key="5">
    <source>
        <dbReference type="Proteomes" id="UP001190700"/>
    </source>
</evidence>
<comment type="caution">
    <text evidence="4">The sequence shown here is derived from an EMBL/GenBank/DDBJ whole genome shotgun (WGS) entry which is preliminary data.</text>
</comment>
<dbReference type="Proteomes" id="UP001190700">
    <property type="component" value="Unassembled WGS sequence"/>
</dbReference>
<reference evidence="4 5" key="1">
    <citation type="journal article" date="2015" name="Genome Biol. Evol.">
        <title>Comparative Genomics of a Bacterivorous Green Alga Reveals Evolutionary Causalities and Consequences of Phago-Mixotrophic Mode of Nutrition.</title>
        <authorList>
            <person name="Burns J.A."/>
            <person name="Paasch A."/>
            <person name="Narechania A."/>
            <person name="Kim E."/>
        </authorList>
    </citation>
    <scope>NUCLEOTIDE SEQUENCE [LARGE SCALE GENOMIC DNA]</scope>
    <source>
        <strain evidence="4 5">PLY_AMNH</strain>
    </source>
</reference>
<dbReference type="PANTHER" id="PTHR48051:SF1">
    <property type="entry name" value="RAS SUPPRESSOR PROTEIN 1"/>
    <property type="match status" value="1"/>
</dbReference>
<sequence length="171" mass="18687">MDWFSEQFDKVGRDFNRLFTSAEKTNCVRTGIVSLREGGHTKIPQYVFDNAPKIRVVDGTKNSLQELSDKFHAFKVLQKLLLPQNALRSIPASICLPTITILALDQNQITHLPESVGNLTKLKKLTLASNPLAELPASIGELKALETLDLSNCRLGSSASRDSAGLAGLGR</sequence>
<evidence type="ECO:0000256" key="3">
    <source>
        <dbReference type="ARBA" id="ARBA00022737"/>
    </source>
</evidence>
<dbReference type="SUPFAM" id="SSF52058">
    <property type="entry name" value="L domain-like"/>
    <property type="match status" value="1"/>
</dbReference>
<organism evidence="4 5">
    <name type="scientific">Cymbomonas tetramitiformis</name>
    <dbReference type="NCBI Taxonomy" id="36881"/>
    <lineage>
        <taxon>Eukaryota</taxon>
        <taxon>Viridiplantae</taxon>
        <taxon>Chlorophyta</taxon>
        <taxon>Pyramimonadophyceae</taxon>
        <taxon>Pyramimonadales</taxon>
        <taxon>Pyramimonadaceae</taxon>
        <taxon>Cymbomonas</taxon>
    </lineage>
</organism>
<dbReference type="Gene3D" id="3.80.10.10">
    <property type="entry name" value="Ribonuclease Inhibitor"/>
    <property type="match status" value="1"/>
</dbReference>
<keyword evidence="3" id="KW-0677">Repeat</keyword>
<evidence type="ECO:0000256" key="2">
    <source>
        <dbReference type="ARBA" id="ARBA00022614"/>
    </source>
</evidence>
<evidence type="ECO:0000313" key="4">
    <source>
        <dbReference type="EMBL" id="KAK3265528.1"/>
    </source>
</evidence>
<accession>A0AAE0FTH9</accession>
<keyword evidence="2" id="KW-0433">Leucine-rich repeat</keyword>
<dbReference type="AlphaFoldDB" id="A0AAE0FTH9"/>
<dbReference type="InterPro" id="IPR001611">
    <property type="entry name" value="Leu-rich_rpt"/>
</dbReference>
<dbReference type="PANTHER" id="PTHR48051">
    <property type="match status" value="1"/>
</dbReference>
<feature type="non-terminal residue" evidence="4">
    <location>
        <position position="171"/>
    </location>
</feature>
<dbReference type="InterPro" id="IPR050216">
    <property type="entry name" value="LRR_domain-containing"/>
</dbReference>
<dbReference type="InterPro" id="IPR032675">
    <property type="entry name" value="LRR_dom_sf"/>
</dbReference>
<dbReference type="EMBL" id="LGRX02013856">
    <property type="protein sequence ID" value="KAK3265528.1"/>
    <property type="molecule type" value="Genomic_DNA"/>
</dbReference>
<name>A0AAE0FTH9_9CHLO</name>
<dbReference type="GO" id="GO:0005930">
    <property type="term" value="C:axoneme"/>
    <property type="evidence" value="ECO:0007669"/>
    <property type="project" value="UniProtKB-SubCell"/>
</dbReference>
<gene>
    <name evidence="4" type="ORF">CYMTET_25795</name>
</gene>
<dbReference type="SMART" id="SM00369">
    <property type="entry name" value="LRR_TYP"/>
    <property type="match status" value="2"/>
</dbReference>
<protein>
    <submittedName>
        <fullName evidence="4">Uncharacterized protein</fullName>
    </submittedName>
</protein>
<proteinExistence type="predicted"/>
<dbReference type="InterPro" id="IPR003591">
    <property type="entry name" value="Leu-rich_rpt_typical-subtyp"/>
</dbReference>
<keyword evidence="5" id="KW-1185">Reference proteome</keyword>